<dbReference type="InterPro" id="IPR001680">
    <property type="entry name" value="WD40_rpt"/>
</dbReference>
<dbReference type="EMBL" id="ACOU01000002">
    <property type="protein sequence ID" value="EKX74160.1"/>
    <property type="molecule type" value="Genomic_DNA"/>
</dbReference>
<dbReference type="OrthoDB" id="27537at2759"/>
<dbReference type="Pfam" id="PF00400">
    <property type="entry name" value="WD40"/>
    <property type="match status" value="1"/>
</dbReference>
<dbReference type="STRING" id="1537102.L1LFX0"/>
<reference evidence="2 3" key="1">
    <citation type="journal article" date="2012" name="BMC Genomics">
        <title>Comparative genomic analysis and phylogenetic position of Theileria equi.</title>
        <authorList>
            <person name="Kappmeyer L.S."/>
            <person name="Thiagarajan M."/>
            <person name="Herndon D.R."/>
            <person name="Ramsay J.D."/>
            <person name="Caler E."/>
            <person name="Djikeng A."/>
            <person name="Gillespie J.J."/>
            <person name="Lau A.O."/>
            <person name="Roalson E.H."/>
            <person name="Silva J.C."/>
            <person name="Silva M.G."/>
            <person name="Suarez C.E."/>
            <person name="Ueti M.W."/>
            <person name="Nene V.M."/>
            <person name="Mealey R.H."/>
            <person name="Knowles D.P."/>
            <person name="Brayton K.A."/>
        </authorList>
    </citation>
    <scope>NUCLEOTIDE SEQUENCE [LARGE SCALE GENOMIC DNA]</scope>
    <source>
        <strain evidence="2 3">WA</strain>
    </source>
</reference>
<dbReference type="Gene3D" id="2.130.10.10">
    <property type="entry name" value="YVTN repeat-like/Quinoprotein amine dehydrogenase"/>
    <property type="match status" value="1"/>
</dbReference>
<organism evidence="2 3">
    <name type="scientific">Theileria equi strain WA</name>
    <dbReference type="NCBI Taxonomy" id="1537102"/>
    <lineage>
        <taxon>Eukaryota</taxon>
        <taxon>Sar</taxon>
        <taxon>Alveolata</taxon>
        <taxon>Apicomplexa</taxon>
        <taxon>Aconoidasida</taxon>
        <taxon>Piroplasmida</taxon>
        <taxon>Theileriidae</taxon>
        <taxon>Theileria</taxon>
    </lineage>
</organism>
<protein>
    <submittedName>
        <fullName evidence="2">Uncharacterized protein</fullName>
    </submittedName>
</protein>
<evidence type="ECO:0000313" key="3">
    <source>
        <dbReference type="Proteomes" id="UP000031512"/>
    </source>
</evidence>
<dbReference type="InterPro" id="IPR036322">
    <property type="entry name" value="WD40_repeat_dom_sf"/>
</dbReference>
<dbReference type="PROSITE" id="PS50082">
    <property type="entry name" value="WD_REPEATS_2"/>
    <property type="match status" value="1"/>
</dbReference>
<accession>L1LFX0</accession>
<dbReference type="VEuPathDB" id="PiroplasmaDB:BEWA_041980"/>
<dbReference type="GeneID" id="15807608"/>
<dbReference type="Proteomes" id="UP000031512">
    <property type="component" value="Unassembled WGS sequence"/>
</dbReference>
<dbReference type="SUPFAM" id="SSF50978">
    <property type="entry name" value="WD40 repeat-like"/>
    <property type="match status" value="1"/>
</dbReference>
<dbReference type="PROSITE" id="PS50294">
    <property type="entry name" value="WD_REPEATS_REGION"/>
    <property type="match status" value="1"/>
</dbReference>
<comment type="caution">
    <text evidence="2">The sequence shown here is derived from an EMBL/GenBank/DDBJ whole genome shotgun (WGS) entry which is preliminary data.</text>
</comment>
<feature type="repeat" description="WD" evidence="1">
    <location>
        <begin position="44"/>
        <end position="78"/>
    </location>
</feature>
<gene>
    <name evidence="2" type="ORF">BEWA_041980</name>
</gene>
<keyword evidence="1" id="KW-0853">WD repeat</keyword>
<keyword evidence="3" id="KW-1185">Reference proteome</keyword>
<dbReference type="KEGG" id="beq:BEWA_041980"/>
<sequence>MQSVLFNPNGRYIILGTNFCRLICINSVNGAAIFACCYGEVPAVKSHSDKFCFPHISPDGKYLVCGCFDGSVKVWNFKGQLVASFSGHEGEDI</sequence>
<dbReference type="RefSeq" id="XP_004833612.1">
    <property type="nucleotide sequence ID" value="XM_004833555.1"/>
</dbReference>
<dbReference type="InterPro" id="IPR015943">
    <property type="entry name" value="WD40/YVTN_repeat-like_dom_sf"/>
</dbReference>
<proteinExistence type="predicted"/>
<dbReference type="AlphaFoldDB" id="L1LFX0"/>
<name>L1LFX0_THEEQ</name>
<dbReference type="eggNOG" id="KOG1446">
    <property type="taxonomic scope" value="Eukaryota"/>
</dbReference>
<evidence type="ECO:0000313" key="2">
    <source>
        <dbReference type="EMBL" id="EKX74160.1"/>
    </source>
</evidence>
<evidence type="ECO:0000256" key="1">
    <source>
        <dbReference type="PROSITE-ProRule" id="PRU00221"/>
    </source>
</evidence>